<dbReference type="InterPro" id="IPR036206">
    <property type="entry name" value="ThiamineP_synth_sf"/>
</dbReference>
<organism evidence="17 18">
    <name type="scientific">Tuber borchii</name>
    <name type="common">White truffle</name>
    <dbReference type="NCBI Taxonomy" id="42251"/>
    <lineage>
        <taxon>Eukaryota</taxon>
        <taxon>Fungi</taxon>
        <taxon>Dikarya</taxon>
        <taxon>Ascomycota</taxon>
        <taxon>Pezizomycotina</taxon>
        <taxon>Pezizomycetes</taxon>
        <taxon>Pezizales</taxon>
        <taxon>Tuberaceae</taxon>
        <taxon>Tuber</taxon>
    </lineage>
</organism>
<evidence type="ECO:0000259" key="16">
    <source>
        <dbReference type="Pfam" id="PF02581"/>
    </source>
</evidence>
<dbReference type="PANTHER" id="PTHR20857:SF23">
    <property type="entry name" value="THIAMINE BIOSYNTHETIC BIFUNCTIONAL ENZYME"/>
    <property type="match status" value="1"/>
</dbReference>
<evidence type="ECO:0000256" key="7">
    <source>
        <dbReference type="ARBA" id="ARBA00022741"/>
    </source>
</evidence>
<dbReference type="Gene3D" id="3.40.1190.20">
    <property type="match status" value="1"/>
</dbReference>
<dbReference type="GO" id="GO:0009229">
    <property type="term" value="P:thiamine diphosphate biosynthetic process"/>
    <property type="evidence" value="ECO:0007669"/>
    <property type="project" value="UniProtKB-UniPathway"/>
</dbReference>
<sequence length="546" mass="58222">MPPPRPNLELYLVTDSLNLPPNSTVYSQVEACLSAKHPPTIVQLREKHLSTAKFIELARDIHALTSKHGVPLLINDRVDVALAVGCEGVHLGWDDMDVPTARKLLGPEKIIGLSISDHEQLEKALGMDPTYLGIGPVFSTPTKPDHSPPLGTSGVRSLLSAIPLTMQAVAIGGINHCNVQRVLFQSKDIAGRRLDGVAVISAIMASPLPVGACNLLYETMNWPPLFVPTGYSVRTEDFSIYRDNIHKHKPLVHHITNNVVKSISANISLALGASPIMSENPAEFADLAALPNVGCVLNMGTFGGGRESQDLFLGALREHNVRGNPVIFDPVGAGATNARREFAQMIVGAGYCTVIKGNEGEIRSLAGLGAVKMRGVDGGREEGSGEELAKIVHDLARLEYNIVLMTGPKDYISNGARTFCLSNGSKYQSRVTGIGCALGSVIAAFCAAAPVDESLIGPVISAIGMYNIAAERAESLMDGSDQPGKWAVAFVDCLAAMAMSDENLTELIAVQEVKELTNLEKWETPTGGEGLKQGEDLKQDEDLAEA</sequence>
<evidence type="ECO:0000256" key="6">
    <source>
        <dbReference type="ARBA" id="ARBA00022723"/>
    </source>
</evidence>
<comment type="pathway">
    <text evidence="4">Cofactor biosynthesis; thiamine diphosphate biosynthesis; thiamine phosphate from 4-amino-2-methyl-5-diphosphomethylpyrimidine and 4-methyl-5-(2-phosphoethyl)-thiazole: step 1/1.</text>
</comment>
<comment type="caution">
    <text evidence="17">The sequence shown here is derived from an EMBL/GenBank/DDBJ whole genome shotgun (WGS) entry which is preliminary data.</text>
</comment>
<dbReference type="STRING" id="42251.A0A2T6ZQY1"/>
<comment type="catalytic activity">
    <reaction evidence="12">
        <text>4-methyl-5-(2-phosphooxyethyl)-thiazole + 4-amino-2-methyl-5-(diphosphooxymethyl)pyrimidine + H(+) = thiamine phosphate + diphosphate</text>
        <dbReference type="Rhea" id="RHEA:22328"/>
        <dbReference type="ChEBI" id="CHEBI:15378"/>
        <dbReference type="ChEBI" id="CHEBI:33019"/>
        <dbReference type="ChEBI" id="CHEBI:37575"/>
        <dbReference type="ChEBI" id="CHEBI:57841"/>
        <dbReference type="ChEBI" id="CHEBI:58296"/>
        <dbReference type="EC" id="2.5.1.3"/>
    </reaction>
</comment>
<evidence type="ECO:0000256" key="8">
    <source>
        <dbReference type="ARBA" id="ARBA00022777"/>
    </source>
</evidence>
<evidence type="ECO:0000256" key="2">
    <source>
        <dbReference type="ARBA" id="ARBA00001946"/>
    </source>
</evidence>
<keyword evidence="7" id="KW-0547">Nucleotide-binding</keyword>
<dbReference type="Gene3D" id="3.20.20.70">
    <property type="entry name" value="Aldolase class I"/>
    <property type="match status" value="1"/>
</dbReference>
<evidence type="ECO:0000256" key="15">
    <source>
        <dbReference type="SAM" id="MobiDB-lite"/>
    </source>
</evidence>
<feature type="region of interest" description="Disordered" evidence="15">
    <location>
        <begin position="521"/>
        <end position="546"/>
    </location>
</feature>
<comment type="catalytic activity">
    <reaction evidence="1">
        <text>5-(2-hydroxyethyl)-4-methylthiazole + ATP = 4-methyl-5-(2-phosphooxyethyl)-thiazole + ADP + H(+)</text>
        <dbReference type="Rhea" id="RHEA:24212"/>
        <dbReference type="ChEBI" id="CHEBI:15378"/>
        <dbReference type="ChEBI" id="CHEBI:17957"/>
        <dbReference type="ChEBI" id="CHEBI:30616"/>
        <dbReference type="ChEBI" id="CHEBI:58296"/>
        <dbReference type="ChEBI" id="CHEBI:456216"/>
        <dbReference type="EC" id="2.7.1.50"/>
    </reaction>
</comment>
<proteinExistence type="inferred from homology"/>
<dbReference type="InterPro" id="IPR034291">
    <property type="entry name" value="TMP_synthase"/>
</dbReference>
<comment type="catalytic activity">
    <reaction evidence="14">
        <text>2-[(2R,5Z)-2-carboxy-4-methylthiazol-5(2H)-ylidene]ethyl phosphate + 4-amino-2-methyl-5-(diphosphooxymethyl)pyrimidine + 2 H(+) = thiamine phosphate + CO2 + diphosphate</text>
        <dbReference type="Rhea" id="RHEA:47844"/>
        <dbReference type="ChEBI" id="CHEBI:15378"/>
        <dbReference type="ChEBI" id="CHEBI:16526"/>
        <dbReference type="ChEBI" id="CHEBI:33019"/>
        <dbReference type="ChEBI" id="CHEBI:37575"/>
        <dbReference type="ChEBI" id="CHEBI:57841"/>
        <dbReference type="ChEBI" id="CHEBI:62899"/>
        <dbReference type="EC" id="2.5.1.3"/>
    </reaction>
</comment>
<gene>
    <name evidence="17" type="ORF">B9Z19DRAFT_1101658</name>
</gene>
<dbReference type="AlphaFoldDB" id="A0A2T6ZQY1"/>
<comment type="catalytic activity">
    <reaction evidence="13">
        <text>2-(2-carboxy-4-methylthiazol-5-yl)ethyl phosphate + 4-amino-2-methyl-5-(diphosphooxymethyl)pyrimidine + 2 H(+) = thiamine phosphate + CO2 + diphosphate</text>
        <dbReference type="Rhea" id="RHEA:47848"/>
        <dbReference type="ChEBI" id="CHEBI:15378"/>
        <dbReference type="ChEBI" id="CHEBI:16526"/>
        <dbReference type="ChEBI" id="CHEBI:33019"/>
        <dbReference type="ChEBI" id="CHEBI:37575"/>
        <dbReference type="ChEBI" id="CHEBI:57841"/>
        <dbReference type="ChEBI" id="CHEBI:62890"/>
        <dbReference type="EC" id="2.5.1.3"/>
    </reaction>
</comment>
<dbReference type="NCBIfam" id="TIGR00693">
    <property type="entry name" value="thiE"/>
    <property type="match status" value="1"/>
</dbReference>
<feature type="domain" description="Thiamine phosphate synthase/TenI" evidence="16">
    <location>
        <begin position="10"/>
        <end position="203"/>
    </location>
</feature>
<comment type="cofactor">
    <cofactor evidence="2">
        <name>Mg(2+)</name>
        <dbReference type="ChEBI" id="CHEBI:18420"/>
    </cofactor>
</comment>
<dbReference type="InterPro" id="IPR022998">
    <property type="entry name" value="ThiamineP_synth_TenI"/>
</dbReference>
<dbReference type="CDD" id="cd00564">
    <property type="entry name" value="TMP_TenI"/>
    <property type="match status" value="1"/>
</dbReference>
<dbReference type="GO" id="GO:0000287">
    <property type="term" value="F:magnesium ion binding"/>
    <property type="evidence" value="ECO:0007669"/>
    <property type="project" value="InterPro"/>
</dbReference>
<keyword evidence="11" id="KW-0784">Thiamine biosynthesis</keyword>
<feature type="compositionally biased region" description="Basic and acidic residues" evidence="15">
    <location>
        <begin position="532"/>
        <end position="546"/>
    </location>
</feature>
<dbReference type="GO" id="GO:0005524">
    <property type="term" value="F:ATP binding"/>
    <property type="evidence" value="ECO:0007669"/>
    <property type="project" value="UniProtKB-KW"/>
</dbReference>
<evidence type="ECO:0000256" key="12">
    <source>
        <dbReference type="ARBA" id="ARBA00047334"/>
    </source>
</evidence>
<evidence type="ECO:0000256" key="14">
    <source>
        <dbReference type="ARBA" id="ARBA00047883"/>
    </source>
</evidence>
<keyword evidence="5" id="KW-0808">Transferase</keyword>
<evidence type="ECO:0000256" key="4">
    <source>
        <dbReference type="ARBA" id="ARBA00005165"/>
    </source>
</evidence>
<dbReference type="GO" id="GO:0005737">
    <property type="term" value="C:cytoplasm"/>
    <property type="evidence" value="ECO:0007669"/>
    <property type="project" value="TreeGrafter"/>
</dbReference>
<dbReference type="InterPro" id="IPR029056">
    <property type="entry name" value="Ribokinase-like"/>
</dbReference>
<dbReference type="SUPFAM" id="SSF51391">
    <property type="entry name" value="Thiamin phosphate synthase"/>
    <property type="match status" value="1"/>
</dbReference>
<dbReference type="OrthoDB" id="4994at2759"/>
<reference evidence="17 18" key="1">
    <citation type="submission" date="2017-04" db="EMBL/GenBank/DDBJ databases">
        <title>Draft genome sequence of Tuber borchii Vittad., a whitish edible truffle.</title>
        <authorList>
            <consortium name="DOE Joint Genome Institute"/>
            <person name="Murat C."/>
            <person name="Kuo A."/>
            <person name="Barry K.W."/>
            <person name="Clum A."/>
            <person name="Dockter R.B."/>
            <person name="Fauchery L."/>
            <person name="Iotti M."/>
            <person name="Kohler A."/>
            <person name="Labutti K."/>
            <person name="Lindquist E.A."/>
            <person name="Lipzen A."/>
            <person name="Ohm R.A."/>
            <person name="Wang M."/>
            <person name="Grigoriev I.V."/>
            <person name="Zambonelli A."/>
            <person name="Martin F.M."/>
        </authorList>
    </citation>
    <scope>NUCLEOTIDE SEQUENCE [LARGE SCALE GENOMIC DNA]</scope>
    <source>
        <strain evidence="17 18">Tbo3840</strain>
    </source>
</reference>
<dbReference type="GO" id="GO:0004417">
    <property type="term" value="F:hydroxyethylthiazole kinase activity"/>
    <property type="evidence" value="ECO:0007669"/>
    <property type="project" value="UniProtKB-EC"/>
</dbReference>
<dbReference type="PRINTS" id="PR01099">
    <property type="entry name" value="HYETHTZKNASE"/>
</dbReference>
<keyword evidence="18" id="KW-1185">Reference proteome</keyword>
<evidence type="ECO:0000313" key="17">
    <source>
        <dbReference type="EMBL" id="PUU77834.1"/>
    </source>
</evidence>
<dbReference type="InterPro" id="IPR000417">
    <property type="entry name" value="Hyethyz_kinase"/>
</dbReference>
<protein>
    <submittedName>
        <fullName evidence="17">Hydroxyethylthiazole kinase family-domain-containing protein</fullName>
    </submittedName>
</protein>
<dbReference type="Pfam" id="PF02581">
    <property type="entry name" value="TMP-TENI"/>
    <property type="match status" value="1"/>
</dbReference>
<comment type="pathway">
    <text evidence="3">Cofactor biosynthesis; thiamine diphosphate biosynthesis; 4-methyl-5-(2-phosphoethyl)-thiazole from 5-(2-hydroxyethyl)-4-methylthiazole: step 1/1.</text>
</comment>
<dbReference type="EMBL" id="NESQ01000138">
    <property type="protein sequence ID" value="PUU77834.1"/>
    <property type="molecule type" value="Genomic_DNA"/>
</dbReference>
<evidence type="ECO:0000256" key="3">
    <source>
        <dbReference type="ARBA" id="ARBA00004868"/>
    </source>
</evidence>
<keyword evidence="10" id="KW-0460">Magnesium</keyword>
<keyword evidence="8 17" id="KW-0418">Kinase</keyword>
<evidence type="ECO:0000313" key="18">
    <source>
        <dbReference type="Proteomes" id="UP000244722"/>
    </source>
</evidence>
<accession>A0A2T6ZQY1</accession>
<evidence type="ECO:0000256" key="9">
    <source>
        <dbReference type="ARBA" id="ARBA00022840"/>
    </source>
</evidence>
<dbReference type="InterPro" id="IPR013785">
    <property type="entry name" value="Aldolase_TIM"/>
</dbReference>
<dbReference type="PANTHER" id="PTHR20857">
    <property type="entry name" value="THIAMINE-PHOSPHATE PYROPHOSPHORYLASE"/>
    <property type="match status" value="1"/>
</dbReference>
<evidence type="ECO:0000256" key="5">
    <source>
        <dbReference type="ARBA" id="ARBA00022679"/>
    </source>
</evidence>
<keyword evidence="9" id="KW-0067">ATP-binding</keyword>
<dbReference type="HAMAP" id="MF_00228">
    <property type="entry name" value="Thz_kinase"/>
    <property type="match status" value="1"/>
</dbReference>
<evidence type="ECO:0000256" key="1">
    <source>
        <dbReference type="ARBA" id="ARBA00001771"/>
    </source>
</evidence>
<dbReference type="NCBIfam" id="NF006830">
    <property type="entry name" value="PRK09355.1"/>
    <property type="match status" value="1"/>
</dbReference>
<dbReference type="SUPFAM" id="SSF53613">
    <property type="entry name" value="Ribokinase-like"/>
    <property type="match status" value="1"/>
</dbReference>
<keyword evidence="6" id="KW-0479">Metal-binding</keyword>
<dbReference type="GO" id="GO:0009228">
    <property type="term" value="P:thiamine biosynthetic process"/>
    <property type="evidence" value="ECO:0007669"/>
    <property type="project" value="UniProtKB-KW"/>
</dbReference>
<dbReference type="GO" id="GO:0004789">
    <property type="term" value="F:thiamine-phosphate diphosphorylase activity"/>
    <property type="evidence" value="ECO:0007669"/>
    <property type="project" value="UniProtKB-EC"/>
</dbReference>
<evidence type="ECO:0000256" key="10">
    <source>
        <dbReference type="ARBA" id="ARBA00022842"/>
    </source>
</evidence>
<dbReference type="HAMAP" id="MF_00097">
    <property type="entry name" value="TMP_synthase"/>
    <property type="match status" value="1"/>
</dbReference>
<evidence type="ECO:0000256" key="13">
    <source>
        <dbReference type="ARBA" id="ARBA00047851"/>
    </source>
</evidence>
<dbReference type="CDD" id="cd01170">
    <property type="entry name" value="THZ_kinase"/>
    <property type="match status" value="1"/>
</dbReference>
<dbReference type="UniPathway" id="UPA00060">
    <property type="reaction ID" value="UER00139"/>
</dbReference>
<dbReference type="Proteomes" id="UP000244722">
    <property type="component" value="Unassembled WGS sequence"/>
</dbReference>
<dbReference type="Pfam" id="PF02110">
    <property type="entry name" value="HK"/>
    <property type="match status" value="1"/>
</dbReference>
<name>A0A2T6ZQY1_TUBBO</name>
<evidence type="ECO:0000256" key="11">
    <source>
        <dbReference type="ARBA" id="ARBA00022977"/>
    </source>
</evidence>